<keyword evidence="4" id="KW-1185">Reference proteome</keyword>
<dbReference type="InterPro" id="IPR023614">
    <property type="entry name" value="Porin_dom_sf"/>
</dbReference>
<comment type="caution">
    <text evidence="3">The sequence shown here is derived from an EMBL/GenBank/DDBJ whole genome shotgun (WGS) entry which is preliminary data.</text>
</comment>
<dbReference type="PANTHER" id="PTHR11743:SF70">
    <property type="entry name" value="GH26960P-RELATED"/>
    <property type="match status" value="1"/>
</dbReference>
<dbReference type="PRINTS" id="PR00185">
    <property type="entry name" value="EUKARYTPORIN"/>
</dbReference>
<evidence type="ECO:0000256" key="2">
    <source>
        <dbReference type="ARBA" id="ARBA00023114"/>
    </source>
</evidence>
<proteinExistence type="inferred from homology"/>
<reference evidence="3 4" key="1">
    <citation type="submission" date="2023-09" db="EMBL/GenBank/DDBJ databases">
        <title>Pangenome analysis of Batrachochytrium dendrobatidis and related Chytrids.</title>
        <authorList>
            <person name="Yacoub M.N."/>
            <person name="Stajich J.E."/>
            <person name="James T.Y."/>
        </authorList>
    </citation>
    <scope>NUCLEOTIDE SEQUENCE [LARGE SCALE GENOMIC DNA]</scope>
    <source>
        <strain evidence="3 4">JEL0888</strain>
    </source>
</reference>
<dbReference type="Proteomes" id="UP001527925">
    <property type="component" value="Unassembled WGS sequence"/>
</dbReference>
<gene>
    <name evidence="3" type="primary">POR1</name>
    <name evidence="3" type="ORF">HK105_206144</name>
</gene>
<organism evidence="3 4">
    <name type="scientific">Polyrhizophydium stewartii</name>
    <dbReference type="NCBI Taxonomy" id="2732419"/>
    <lineage>
        <taxon>Eukaryota</taxon>
        <taxon>Fungi</taxon>
        <taxon>Fungi incertae sedis</taxon>
        <taxon>Chytridiomycota</taxon>
        <taxon>Chytridiomycota incertae sedis</taxon>
        <taxon>Chytridiomycetes</taxon>
        <taxon>Rhizophydiales</taxon>
        <taxon>Rhizophydiales incertae sedis</taxon>
        <taxon>Polyrhizophydium</taxon>
    </lineage>
</organism>
<protein>
    <submittedName>
        <fullName evidence="3">Mitochondrial porin</fullName>
    </submittedName>
</protein>
<sequence>MAFVPPSFSDLGKSASDLLSKDFPVGAAKLEVNTTTPNGIKFTVTGNKDNKSGVIGSDLKAKAALQARGITFTESWTTSNVLGAELELQDSLAKGLTLNLSGQLLPEKGTKHAKAGVEYKQEYVFTRSSLDLFKGPTIHADAVVGNNGFVAGGEVAYDVSDAKIHKYSAAVGYIAPLYAVSLLAANKFTLFSASYHHRVNKEVEAGAKASWNKLTDSTVAIEVGTKYTLDRDAFLKAKVDNTGRLGLGYTQVLRPGVKLALGGLFDTTRLHNDVHKVGFSLTFEA</sequence>
<dbReference type="InterPro" id="IPR001925">
    <property type="entry name" value="Porin_Euk"/>
</dbReference>
<accession>A0ABR4N4C0</accession>
<name>A0ABR4N4C0_9FUNG</name>
<comment type="similarity">
    <text evidence="1">Belongs to the eukaryotic mitochondrial porin family.</text>
</comment>
<dbReference type="InterPro" id="IPR027246">
    <property type="entry name" value="Porin_Euk/Tom40"/>
</dbReference>
<dbReference type="Gene3D" id="2.40.160.10">
    <property type="entry name" value="Porin"/>
    <property type="match status" value="1"/>
</dbReference>
<dbReference type="CDD" id="cd07306">
    <property type="entry name" value="Porin3_VDAC"/>
    <property type="match status" value="1"/>
</dbReference>
<evidence type="ECO:0000313" key="4">
    <source>
        <dbReference type="Proteomes" id="UP001527925"/>
    </source>
</evidence>
<evidence type="ECO:0000313" key="3">
    <source>
        <dbReference type="EMBL" id="KAL2914372.1"/>
    </source>
</evidence>
<dbReference type="EMBL" id="JADGIZ020000034">
    <property type="protein sequence ID" value="KAL2914372.1"/>
    <property type="molecule type" value="Genomic_DNA"/>
</dbReference>
<keyword evidence="2" id="KW-0406">Ion transport</keyword>
<keyword evidence="2" id="KW-0812">Transmembrane</keyword>
<keyword evidence="2" id="KW-0813">Transport</keyword>
<dbReference type="PANTHER" id="PTHR11743">
    <property type="entry name" value="VOLTAGE-DEPENDENT ANION-SELECTIVE CHANNEL"/>
    <property type="match status" value="1"/>
</dbReference>
<evidence type="ECO:0000256" key="1">
    <source>
        <dbReference type="ARBA" id="ARBA00007780"/>
    </source>
</evidence>
<keyword evidence="2" id="KW-0626">Porin</keyword>
<dbReference type="Pfam" id="PF01459">
    <property type="entry name" value="Porin_3"/>
    <property type="match status" value="1"/>
</dbReference>